<name>A0A845A8Z0_9SPHN</name>
<comment type="caution">
    <text evidence="1">The sequence shown here is derived from an EMBL/GenBank/DDBJ whole genome shotgun (WGS) entry which is preliminary data.</text>
</comment>
<dbReference type="Proteomes" id="UP000460561">
    <property type="component" value="Unassembled WGS sequence"/>
</dbReference>
<evidence type="ECO:0000313" key="1">
    <source>
        <dbReference type="EMBL" id="MXP25799.1"/>
    </source>
</evidence>
<accession>A0A845A8Z0</accession>
<organism evidence="1 2">
    <name type="scientific">Altericroceibacterium indicum</name>
    <dbReference type="NCBI Taxonomy" id="374177"/>
    <lineage>
        <taxon>Bacteria</taxon>
        <taxon>Pseudomonadati</taxon>
        <taxon>Pseudomonadota</taxon>
        <taxon>Alphaproteobacteria</taxon>
        <taxon>Sphingomonadales</taxon>
        <taxon>Erythrobacteraceae</taxon>
        <taxon>Altericroceibacterium</taxon>
    </lineage>
</organism>
<dbReference type="OrthoDB" id="7605255at2"/>
<keyword evidence="2" id="KW-1185">Reference proteome</keyword>
<protein>
    <submittedName>
        <fullName evidence="1">Uncharacterized protein</fullName>
    </submittedName>
</protein>
<gene>
    <name evidence="1" type="ORF">GRI39_07060</name>
</gene>
<reference evidence="1 2" key="1">
    <citation type="submission" date="2019-12" db="EMBL/GenBank/DDBJ databases">
        <title>Genomic-based taxomic classification of the family Erythrobacteraceae.</title>
        <authorList>
            <person name="Xu L."/>
        </authorList>
    </citation>
    <scope>NUCLEOTIDE SEQUENCE [LARGE SCALE GENOMIC DNA]</scope>
    <source>
        <strain evidence="1 2">DSM 18604</strain>
    </source>
</reference>
<dbReference type="EMBL" id="WTYQ01000002">
    <property type="protein sequence ID" value="MXP25799.1"/>
    <property type="molecule type" value="Genomic_DNA"/>
</dbReference>
<dbReference type="AlphaFoldDB" id="A0A845A8Z0"/>
<proteinExistence type="predicted"/>
<evidence type="ECO:0000313" key="2">
    <source>
        <dbReference type="Proteomes" id="UP000460561"/>
    </source>
</evidence>
<sequence>MRIYTSEAFETNTCSANIAVEENIEAMILLDGLQPSIWCGYSNAAKAIGRVWNGASSLSFGIARLKAGEMSALLCHLTEKLEALGDDGIALPTRNSVRLVEAHVTNDELLIVDFTIDGVCIPIAFPDHLFHERGRDWKECLSVRYLEHVDAARKHRKELSKRDIAMRSSFAALVRNIGHDCRGAWLRMSPISCLSTIGFDRDPYDHALVIWDEKLDEKLEGYTVWNARELRSLAPIYRNDQRRLFKRRSKTREASALGMVDTVTEALLQALGRQAEGVWAECVEKMRRGEEIGFSHLGRNGAEYLFEFRQGVLSCSIRFNGGIYTAGRLQLNSELNETLYASAKGRLLSDFVDHPAFRQSKVKISKVSRYQGATELHHQIRTKLIYPQVQSIARPIGG</sequence>
<dbReference type="RefSeq" id="WP_160738989.1">
    <property type="nucleotide sequence ID" value="NZ_WTYQ01000002.1"/>
</dbReference>